<gene>
    <name evidence="5" type="ORF">EI74_0518</name>
</gene>
<feature type="chain" id="PRO_5020811326" evidence="2">
    <location>
        <begin position="29"/>
        <end position="982"/>
    </location>
</feature>
<dbReference type="RefSeq" id="WP_094254680.1">
    <property type="nucleotide sequence ID" value="NZ_NNCE01000004.1"/>
</dbReference>
<proteinExistence type="inferred from homology"/>
<dbReference type="InterPro" id="IPR054825">
    <property type="entry name" value="P68-like"/>
</dbReference>
<dbReference type="EMBL" id="SNWN01000012">
    <property type="protein sequence ID" value="TDO19879.1"/>
    <property type="molecule type" value="Genomic_DNA"/>
</dbReference>
<dbReference type="AlphaFoldDB" id="A0A4V3C2V8"/>
<dbReference type="OrthoDB" id="393769at2"/>
<keyword evidence="6" id="KW-1185">Reference proteome</keyword>
<evidence type="ECO:0000256" key="2">
    <source>
        <dbReference type="SAM" id="SignalP"/>
    </source>
</evidence>
<reference evidence="5 6" key="1">
    <citation type="submission" date="2019-03" db="EMBL/GenBank/DDBJ databases">
        <title>Genomic Encyclopedia of Archaeal and Bacterial Type Strains, Phase II (KMG-II): from individual species to whole genera.</title>
        <authorList>
            <person name="Goeker M."/>
        </authorList>
    </citation>
    <scope>NUCLEOTIDE SEQUENCE [LARGE SCALE GENOMIC DNA]</scope>
    <source>
        <strain evidence="5 6">ATCC 700618</strain>
    </source>
</reference>
<protein>
    <submittedName>
        <fullName evidence="5">Putative lipoprotein</fullName>
    </submittedName>
</protein>
<evidence type="ECO:0000313" key="5">
    <source>
        <dbReference type="EMBL" id="TDO19879.1"/>
    </source>
</evidence>
<keyword evidence="2" id="KW-0732">Signal</keyword>
<sequence length="982" mass="107768">MIKKSKRKILAIAALSTVAAGTAAFAVACGSTTSKFDQANTKTVRLASTFSVNGLQERAINEIIKKYNSLYQAGGELANDNENFLPVEYISLTDGYSGGARTTLQKVAGKDTTNLYNIILNYPGLVAQLATYGMNLPLEDNGQTLLGNYETAFTTGNAVGGVDAKNVNILPFGVSSVVSGINGPLFAYFITEALKAGATIKAEDKAWFESTILTVRNTDETQFKFIRDGQADATGGAWGSIEEADKGIWSNYVFTKAMFDNAKDLVDFGSKVVNSFSNAKDGQKNRTNQRGVIGIDSLMNFISMYLYADNNAEEAGFLLDRENSSLGFINYNNVFDTSSTQYAKFKKFYEEVLRPGINSGAIWIGGKSGDYGSNIFKEHKLALSLGSTAGYKFNFVEGSFFYRFNVGDKTVSYTTTELLPITLPATANTSTSANSSGGDYNSITYNGHVNNYYPSTKERATDFTVDKQRFYLQSANTDTDAKVTEKQSTSGFIVFETDIATDKLEEFKNETGVTELGDFYQDSTGKAVTKKGYFVVSENKVPSDTLYEKYKIEKFITLEANNKIKAYALRTFKNLWTDKDGTKDRNGTQFTTAEGVSALKEKISTKGFFIIESTIDTSKKDTVLKMENVSLIGPVTTASGNIKTNLYFVASEDKLTPSTLITKYGVPGYFNSFTVNSASTGSTTAPADTTQKQLLATLRVTNQHNNPLFSSTTAVAEDKSVTYDGRKTGYYLISSGAEVDAKIKEVLAKSTAAKSVFIVIPTTDTSAFETKMAGQFEKVGLVHDRTVKNESTEKILYYLDSSKFSLVDGASTTLQEEELITLMAPSKFQEGNKVGLVYQQGPSVIGIHSNEIGNAATRKFLKWLASSNKYTWTINQRDIEASPQEYFLQAASYVIPYKGFTTSSTVQSLMERQNPYVKATFEAFKKAVENNGVSYRIFSESIDALSDRFRNDLETTISNAKAGGIQEFDKFLESFRIQFKQG</sequence>
<accession>A0A4V3C2V8</accession>
<dbReference type="NCBIfam" id="NF045826">
    <property type="entry name" value="lipo_P68"/>
    <property type="match status" value="1"/>
</dbReference>
<dbReference type="Pfam" id="PF03305">
    <property type="entry name" value="Lipoprotein_X"/>
    <property type="match status" value="1"/>
</dbReference>
<dbReference type="PROSITE" id="PS51257">
    <property type="entry name" value="PROKAR_LIPOPROTEIN"/>
    <property type="match status" value="1"/>
</dbReference>
<comment type="caution">
    <text evidence="5">The sequence shown here is derived from an EMBL/GenBank/DDBJ whole genome shotgun (WGS) entry which is preliminary data.</text>
</comment>
<dbReference type="Pfam" id="PF03202">
    <property type="entry name" value="Lipoprotein_10"/>
    <property type="match status" value="1"/>
</dbReference>
<evidence type="ECO:0000256" key="1">
    <source>
        <dbReference type="ARBA" id="ARBA00009031"/>
    </source>
</evidence>
<keyword evidence="5" id="KW-0449">Lipoprotein</keyword>
<feature type="signal peptide" evidence="2">
    <location>
        <begin position="1"/>
        <end position="28"/>
    </location>
</feature>
<feature type="domain" description="Mycoplasma lipoprotein central" evidence="4">
    <location>
        <begin position="237"/>
        <end position="411"/>
    </location>
</feature>
<dbReference type="InterPro" id="IPR004890">
    <property type="entry name" value="Lipoprotein_10_C"/>
</dbReference>
<evidence type="ECO:0000313" key="6">
    <source>
        <dbReference type="Proteomes" id="UP000295518"/>
    </source>
</evidence>
<evidence type="ECO:0000259" key="4">
    <source>
        <dbReference type="Pfam" id="PF03305"/>
    </source>
</evidence>
<organism evidence="5 6">
    <name type="scientific">Mycoplasma testudineum</name>
    <dbReference type="NCBI Taxonomy" id="244584"/>
    <lineage>
        <taxon>Bacteria</taxon>
        <taxon>Bacillati</taxon>
        <taxon>Mycoplasmatota</taxon>
        <taxon>Mollicutes</taxon>
        <taxon>Mycoplasmataceae</taxon>
        <taxon>Mycoplasma</taxon>
    </lineage>
</organism>
<name>A0A4V3C2V8_9MOLU</name>
<evidence type="ECO:0000259" key="3">
    <source>
        <dbReference type="Pfam" id="PF03202"/>
    </source>
</evidence>
<comment type="similarity">
    <text evidence="1">Belongs to the MG185/MG260 family.</text>
</comment>
<feature type="domain" description="Mycoplasma lipoprotein C-terminal" evidence="3">
    <location>
        <begin position="839"/>
        <end position="960"/>
    </location>
</feature>
<dbReference type="InterPro" id="IPR004984">
    <property type="entry name" value="Mycoplasma_lipoprotein_cen_dom"/>
</dbReference>
<dbReference type="Proteomes" id="UP000295518">
    <property type="component" value="Unassembled WGS sequence"/>
</dbReference>